<evidence type="ECO:0000256" key="1">
    <source>
        <dbReference type="SAM" id="Coils"/>
    </source>
</evidence>
<accession>A0ABT2MR71</accession>
<dbReference type="Proteomes" id="UP001525890">
    <property type="component" value="Unassembled WGS sequence"/>
</dbReference>
<dbReference type="RefSeq" id="WP_368005573.1">
    <property type="nucleotide sequence ID" value="NZ_JAMXFF010000006.1"/>
</dbReference>
<proteinExistence type="predicted"/>
<name>A0ABT2MR71_9CYAN</name>
<dbReference type="InterPro" id="IPR058106">
    <property type="entry name" value="Slr1339"/>
</dbReference>
<comment type="caution">
    <text evidence="3">The sequence shown here is derived from an EMBL/GenBank/DDBJ whole genome shotgun (WGS) entry which is preliminary data.</text>
</comment>
<evidence type="ECO:0000313" key="3">
    <source>
        <dbReference type="EMBL" id="MCT7965917.1"/>
    </source>
</evidence>
<dbReference type="NCBIfam" id="NF047397">
    <property type="entry name" value="slr1339_fam"/>
    <property type="match status" value="1"/>
</dbReference>
<evidence type="ECO:0000256" key="2">
    <source>
        <dbReference type="SAM" id="MobiDB-lite"/>
    </source>
</evidence>
<keyword evidence="1" id="KW-0175">Coiled coil</keyword>
<evidence type="ECO:0000313" key="4">
    <source>
        <dbReference type="Proteomes" id="UP001525890"/>
    </source>
</evidence>
<dbReference type="Pfam" id="PF26643">
    <property type="entry name" value="Slr1339"/>
    <property type="match status" value="1"/>
</dbReference>
<reference evidence="3 4" key="1">
    <citation type="journal article" date="2022" name="Front. Microbiol.">
        <title>High genomic differentiation and limited gene flow indicate recent cryptic speciation within the genus Laspinema (cyanobacteria).</title>
        <authorList>
            <person name="Stanojkovic A."/>
            <person name="Skoupy S."/>
            <person name="Skaloud P."/>
            <person name="Dvorak P."/>
        </authorList>
    </citation>
    <scope>NUCLEOTIDE SEQUENCE [LARGE SCALE GENOMIC DNA]</scope>
    <source>
        <strain evidence="3 4">D2a</strain>
    </source>
</reference>
<evidence type="ECO:0008006" key="5">
    <source>
        <dbReference type="Google" id="ProtNLM"/>
    </source>
</evidence>
<sequence>MDPIEKLLEQIKAENENPGPKFPEQVAAKPTPKAANLPQANPPQLMYNLDSLLDKVESEAKAPRVKPSVNVQPIALESTSGGLGGHLDQLFGDVKQELEAQERAEQLKREQERQEEAKNLERLKQKQREALAKRAQEWLKKLDPYSDEGFWFGQFAEHYSSKLEAAIAYLEATPSQKRGEG</sequence>
<feature type="coiled-coil region" evidence="1">
    <location>
        <begin position="94"/>
        <end position="137"/>
    </location>
</feature>
<keyword evidence="4" id="KW-1185">Reference proteome</keyword>
<organism evidence="3 4">
    <name type="scientific">Laspinema palackyanum D2a</name>
    <dbReference type="NCBI Taxonomy" id="2953684"/>
    <lineage>
        <taxon>Bacteria</taxon>
        <taxon>Bacillati</taxon>
        <taxon>Cyanobacteriota</taxon>
        <taxon>Cyanophyceae</taxon>
        <taxon>Oscillatoriophycideae</taxon>
        <taxon>Oscillatoriales</taxon>
        <taxon>Laspinemataceae</taxon>
        <taxon>Laspinema</taxon>
        <taxon>Laspinema palackyanum</taxon>
    </lineage>
</organism>
<protein>
    <recommendedName>
        <fullName evidence="5">ATPase</fullName>
    </recommendedName>
</protein>
<gene>
    <name evidence="3" type="ORF">NG799_06170</name>
</gene>
<dbReference type="EMBL" id="JAMXFF010000006">
    <property type="protein sequence ID" value="MCT7965917.1"/>
    <property type="molecule type" value="Genomic_DNA"/>
</dbReference>
<feature type="region of interest" description="Disordered" evidence="2">
    <location>
        <begin position="11"/>
        <end position="45"/>
    </location>
</feature>